<dbReference type="Pfam" id="PF00392">
    <property type="entry name" value="GntR"/>
    <property type="match status" value="1"/>
</dbReference>
<gene>
    <name evidence="6" type="primary">treR</name>
    <name evidence="6" type="ORF">ACFQRG_16240</name>
</gene>
<protein>
    <recommendedName>
        <fullName evidence="4">Trehalose operon repressor</fullName>
    </recommendedName>
</protein>
<evidence type="ECO:0000256" key="2">
    <source>
        <dbReference type="ARBA" id="ARBA00023125"/>
    </source>
</evidence>
<feature type="domain" description="HTH gntR-type" evidence="5">
    <location>
        <begin position="3"/>
        <end position="71"/>
    </location>
</feature>
<evidence type="ECO:0000259" key="5">
    <source>
        <dbReference type="PROSITE" id="PS50949"/>
    </source>
</evidence>
<dbReference type="InterPro" id="IPR011663">
    <property type="entry name" value="UTRA"/>
</dbReference>
<proteinExistence type="predicted"/>
<dbReference type="SMART" id="SM00866">
    <property type="entry name" value="UTRA"/>
    <property type="match status" value="1"/>
</dbReference>
<dbReference type="SUPFAM" id="SSF64288">
    <property type="entry name" value="Chorismate lyase-like"/>
    <property type="match status" value="1"/>
</dbReference>
<dbReference type="InterPro" id="IPR036390">
    <property type="entry name" value="WH_DNA-bd_sf"/>
</dbReference>
<evidence type="ECO:0000256" key="3">
    <source>
        <dbReference type="ARBA" id="ARBA00023163"/>
    </source>
</evidence>
<evidence type="ECO:0000313" key="7">
    <source>
        <dbReference type="Proteomes" id="UP001596505"/>
    </source>
</evidence>
<keyword evidence="2" id="KW-0238">DNA-binding</keyword>
<dbReference type="Pfam" id="PF07702">
    <property type="entry name" value="UTRA"/>
    <property type="match status" value="1"/>
</dbReference>
<evidence type="ECO:0000256" key="1">
    <source>
        <dbReference type="ARBA" id="ARBA00023015"/>
    </source>
</evidence>
<dbReference type="InterPro" id="IPR036388">
    <property type="entry name" value="WH-like_DNA-bd_sf"/>
</dbReference>
<evidence type="ECO:0000313" key="6">
    <source>
        <dbReference type="EMBL" id="MFC7394507.1"/>
    </source>
</evidence>
<accession>A0ABW2Q0J1</accession>
<dbReference type="Proteomes" id="UP001596505">
    <property type="component" value="Unassembled WGS sequence"/>
</dbReference>
<dbReference type="EMBL" id="JBHTCO010000020">
    <property type="protein sequence ID" value="MFC7394507.1"/>
    <property type="molecule type" value="Genomic_DNA"/>
</dbReference>
<dbReference type="SUPFAM" id="SSF46785">
    <property type="entry name" value="Winged helix' DNA-binding domain"/>
    <property type="match status" value="1"/>
</dbReference>
<dbReference type="InterPro" id="IPR050679">
    <property type="entry name" value="Bact_HTH_transcr_reg"/>
</dbReference>
<dbReference type="RefSeq" id="WP_380967933.1">
    <property type="nucleotide sequence ID" value="NZ_JBHTCO010000020.1"/>
</dbReference>
<dbReference type="CDD" id="cd07377">
    <property type="entry name" value="WHTH_GntR"/>
    <property type="match status" value="1"/>
</dbReference>
<evidence type="ECO:0000256" key="4">
    <source>
        <dbReference type="NCBIfam" id="TIGR02404"/>
    </source>
</evidence>
<dbReference type="SMART" id="SM00345">
    <property type="entry name" value="HTH_GNTR"/>
    <property type="match status" value="1"/>
</dbReference>
<dbReference type="InterPro" id="IPR012770">
    <property type="entry name" value="TreR"/>
</dbReference>
<dbReference type="NCBIfam" id="TIGR02404">
    <property type="entry name" value="trehalos_R_Bsub"/>
    <property type="match status" value="1"/>
</dbReference>
<dbReference type="PRINTS" id="PR00035">
    <property type="entry name" value="HTHGNTR"/>
</dbReference>
<dbReference type="Gene3D" id="3.40.1410.10">
    <property type="entry name" value="Chorismate lyase-like"/>
    <property type="match status" value="1"/>
</dbReference>
<keyword evidence="3" id="KW-0804">Transcription</keyword>
<reference evidence="7" key="1">
    <citation type="journal article" date="2019" name="Int. J. Syst. Evol. Microbiol.">
        <title>The Global Catalogue of Microorganisms (GCM) 10K type strain sequencing project: providing services to taxonomists for standard genome sequencing and annotation.</title>
        <authorList>
            <consortium name="The Broad Institute Genomics Platform"/>
            <consortium name="The Broad Institute Genome Sequencing Center for Infectious Disease"/>
            <person name="Wu L."/>
            <person name="Ma J."/>
        </authorList>
    </citation>
    <scope>NUCLEOTIDE SEQUENCE [LARGE SCALE GENOMIC DNA]</scope>
    <source>
        <strain evidence="7">CGMCC 1.16305</strain>
    </source>
</reference>
<name>A0ABW2Q0J1_9BACL</name>
<keyword evidence="1" id="KW-0805">Transcription regulation</keyword>
<dbReference type="PROSITE" id="PS50949">
    <property type="entry name" value="HTH_GNTR"/>
    <property type="match status" value="1"/>
</dbReference>
<comment type="caution">
    <text evidence="6">The sequence shown here is derived from an EMBL/GenBank/DDBJ whole genome shotgun (WGS) entry which is preliminary data.</text>
</comment>
<dbReference type="PANTHER" id="PTHR44846:SF12">
    <property type="entry name" value="HTH-TYPE TRANSCRIPTIONAL REGULATOR TRER"/>
    <property type="match status" value="1"/>
</dbReference>
<dbReference type="InterPro" id="IPR000524">
    <property type="entry name" value="Tscrpt_reg_HTH_GntR"/>
</dbReference>
<dbReference type="InterPro" id="IPR028978">
    <property type="entry name" value="Chorismate_lyase_/UTRA_dom_sf"/>
</dbReference>
<organism evidence="6 7">
    <name type="scientific">Scopulibacillus cellulosilyticus</name>
    <dbReference type="NCBI Taxonomy" id="2665665"/>
    <lineage>
        <taxon>Bacteria</taxon>
        <taxon>Bacillati</taxon>
        <taxon>Bacillota</taxon>
        <taxon>Bacilli</taxon>
        <taxon>Bacillales</taxon>
        <taxon>Sporolactobacillaceae</taxon>
        <taxon>Scopulibacillus</taxon>
    </lineage>
</organism>
<dbReference type="Gene3D" id="1.10.10.10">
    <property type="entry name" value="Winged helix-like DNA-binding domain superfamily/Winged helix DNA-binding domain"/>
    <property type="match status" value="1"/>
</dbReference>
<sequence>MSENKFLAIYNDLADNIQKGNYKTGELLPSEHDLADRYKSSRETIRKALNFLSQNGYIQKVRGKGSIVLDVGKYVFPVSGLISFKELATSTGKPWKTNAHELVLIKPDDYIQQQLNLKKNDEVWKSVRSREIDGEKIILDIDYIKKQFVPTITKDICEDSLYNYFENDLHLVISFAKKEITVEEATPEDKTYLNLKGLSHVVVVKNYVYLEDASLLQYTESRHRLDKFRFVDFARRERR</sequence>
<dbReference type="PANTHER" id="PTHR44846">
    <property type="entry name" value="MANNOSYL-D-GLYCERATE TRANSPORT/METABOLISM SYSTEM REPRESSOR MNGR-RELATED"/>
    <property type="match status" value="1"/>
</dbReference>
<keyword evidence="7" id="KW-1185">Reference proteome</keyword>